<proteinExistence type="predicted"/>
<dbReference type="Proteomes" id="UP000053620">
    <property type="component" value="Unassembled WGS sequence"/>
</dbReference>
<protein>
    <submittedName>
        <fullName evidence="1">Uncharacterized protein</fullName>
    </submittedName>
</protein>
<reference evidence="1 2" key="1">
    <citation type="submission" date="2014-04" db="EMBL/GenBank/DDBJ databases">
        <title>Genome evolution of avian class.</title>
        <authorList>
            <person name="Zhang G."/>
            <person name="Li C."/>
        </authorList>
    </citation>
    <scope>NUCLEOTIDE SEQUENCE [LARGE SCALE GENOMIC DNA]</scope>
    <source>
        <strain evidence="1">BGI_N321</strain>
    </source>
</reference>
<evidence type="ECO:0000313" key="2">
    <source>
        <dbReference type="Proteomes" id="UP000053620"/>
    </source>
</evidence>
<name>A0A094MGA7_ANTCR</name>
<evidence type="ECO:0000313" key="1">
    <source>
        <dbReference type="EMBL" id="KFZ51781.1"/>
    </source>
</evidence>
<feature type="non-terminal residue" evidence="1">
    <location>
        <position position="1"/>
    </location>
</feature>
<dbReference type="Gene3D" id="1.10.287.210">
    <property type="match status" value="1"/>
</dbReference>
<organism evidence="1 2">
    <name type="scientific">Antrostomus carolinensis</name>
    <name type="common">Chuck-will's-widow</name>
    <name type="synonym">Caprimulgus carolinensis</name>
    <dbReference type="NCBI Taxonomy" id="279965"/>
    <lineage>
        <taxon>Eukaryota</taxon>
        <taxon>Metazoa</taxon>
        <taxon>Chordata</taxon>
        <taxon>Craniata</taxon>
        <taxon>Vertebrata</taxon>
        <taxon>Euteleostomi</taxon>
        <taxon>Archelosauria</taxon>
        <taxon>Archosauria</taxon>
        <taxon>Dinosauria</taxon>
        <taxon>Saurischia</taxon>
        <taxon>Theropoda</taxon>
        <taxon>Coelurosauria</taxon>
        <taxon>Aves</taxon>
        <taxon>Neognathae</taxon>
        <taxon>Neoaves</taxon>
        <taxon>Strisores</taxon>
        <taxon>Caprimulgiformes</taxon>
        <taxon>Caprimulgidae</taxon>
        <taxon>Antrostomus</taxon>
    </lineage>
</organism>
<dbReference type="EMBL" id="KL339149">
    <property type="protein sequence ID" value="KFZ51781.1"/>
    <property type="molecule type" value="Genomic_DNA"/>
</dbReference>
<gene>
    <name evidence="1" type="ORF">N321_02952</name>
</gene>
<accession>A0A094MGA7</accession>
<keyword evidence="2" id="KW-1185">Reference proteome</keyword>
<feature type="non-terminal residue" evidence="1">
    <location>
        <position position="43"/>
    </location>
</feature>
<dbReference type="AlphaFoldDB" id="A0A094MGA7"/>
<sequence length="43" mass="5047">HVYEESEGMCCMNLSDHSESIHMAIKRLKENVKQLRVNGDDWL</sequence>